<keyword evidence="1" id="KW-0472">Membrane</keyword>
<dbReference type="Proteomes" id="UP000799429">
    <property type="component" value="Unassembled WGS sequence"/>
</dbReference>
<reference evidence="2" key="1">
    <citation type="journal article" date="2020" name="Stud. Mycol.">
        <title>101 Dothideomycetes genomes: a test case for predicting lifestyles and emergence of pathogens.</title>
        <authorList>
            <person name="Haridas S."/>
            <person name="Albert R."/>
            <person name="Binder M."/>
            <person name="Bloem J."/>
            <person name="Labutti K."/>
            <person name="Salamov A."/>
            <person name="Andreopoulos B."/>
            <person name="Baker S."/>
            <person name="Barry K."/>
            <person name="Bills G."/>
            <person name="Bluhm B."/>
            <person name="Cannon C."/>
            <person name="Castanera R."/>
            <person name="Culley D."/>
            <person name="Daum C."/>
            <person name="Ezra D."/>
            <person name="Gonzalez J."/>
            <person name="Henrissat B."/>
            <person name="Kuo A."/>
            <person name="Liang C."/>
            <person name="Lipzen A."/>
            <person name="Lutzoni F."/>
            <person name="Magnuson J."/>
            <person name="Mondo S."/>
            <person name="Nolan M."/>
            <person name="Ohm R."/>
            <person name="Pangilinan J."/>
            <person name="Park H.-J."/>
            <person name="Ramirez L."/>
            <person name="Alfaro M."/>
            <person name="Sun H."/>
            <person name="Tritt A."/>
            <person name="Yoshinaga Y."/>
            <person name="Zwiers L.-H."/>
            <person name="Turgeon B."/>
            <person name="Goodwin S."/>
            <person name="Spatafora J."/>
            <person name="Crous P."/>
            <person name="Grigoriev I."/>
        </authorList>
    </citation>
    <scope>NUCLEOTIDE SEQUENCE</scope>
    <source>
        <strain evidence="2">CBS 101060</strain>
    </source>
</reference>
<evidence type="ECO:0000256" key="1">
    <source>
        <dbReference type="SAM" id="Phobius"/>
    </source>
</evidence>
<dbReference type="AlphaFoldDB" id="A0A9P4S2X2"/>
<sequence length="110" mass="12106">MASFFYPPGTNRSFVVDVSVDPSGNDTPGQFELPDWESQLHHRHADVEVGPAPPRRTFLQCVRGTVLPSGTSRCWPGTYGWTFIGISIAVIISCVVVGSIAYATRNQYNF</sequence>
<organism evidence="2 3">
    <name type="scientific">Patellaria atrata CBS 101060</name>
    <dbReference type="NCBI Taxonomy" id="1346257"/>
    <lineage>
        <taxon>Eukaryota</taxon>
        <taxon>Fungi</taxon>
        <taxon>Dikarya</taxon>
        <taxon>Ascomycota</taxon>
        <taxon>Pezizomycotina</taxon>
        <taxon>Dothideomycetes</taxon>
        <taxon>Dothideomycetes incertae sedis</taxon>
        <taxon>Patellariales</taxon>
        <taxon>Patellariaceae</taxon>
        <taxon>Patellaria</taxon>
    </lineage>
</organism>
<accession>A0A9P4S2X2</accession>
<keyword evidence="3" id="KW-1185">Reference proteome</keyword>
<protein>
    <submittedName>
        <fullName evidence="2">Uncharacterized protein</fullName>
    </submittedName>
</protein>
<keyword evidence="1" id="KW-1133">Transmembrane helix</keyword>
<evidence type="ECO:0000313" key="2">
    <source>
        <dbReference type="EMBL" id="KAF2835268.1"/>
    </source>
</evidence>
<gene>
    <name evidence="2" type="ORF">M501DRAFT_989042</name>
</gene>
<proteinExistence type="predicted"/>
<dbReference type="EMBL" id="MU006110">
    <property type="protein sequence ID" value="KAF2835268.1"/>
    <property type="molecule type" value="Genomic_DNA"/>
</dbReference>
<name>A0A9P4S2X2_9PEZI</name>
<feature type="transmembrane region" description="Helical" evidence="1">
    <location>
        <begin position="79"/>
        <end position="103"/>
    </location>
</feature>
<comment type="caution">
    <text evidence="2">The sequence shown here is derived from an EMBL/GenBank/DDBJ whole genome shotgun (WGS) entry which is preliminary data.</text>
</comment>
<evidence type="ECO:0000313" key="3">
    <source>
        <dbReference type="Proteomes" id="UP000799429"/>
    </source>
</evidence>
<keyword evidence="1" id="KW-0812">Transmembrane</keyword>